<protein>
    <recommendedName>
        <fullName evidence="3">DUF2950 domain-containing protein</fullName>
    </recommendedName>
</protein>
<dbReference type="EMBL" id="CADIKF010000045">
    <property type="protein sequence ID" value="CAB3766156.1"/>
    <property type="molecule type" value="Genomic_DNA"/>
</dbReference>
<evidence type="ECO:0008006" key="3">
    <source>
        <dbReference type="Google" id="ProtNLM"/>
    </source>
</evidence>
<proteinExistence type="predicted"/>
<dbReference type="Proteomes" id="UP000494329">
    <property type="component" value="Unassembled WGS sequence"/>
</dbReference>
<evidence type="ECO:0000313" key="2">
    <source>
        <dbReference type="Proteomes" id="UP000494329"/>
    </source>
</evidence>
<sequence>MNRYPASRALRASRPADKLVPHSAHRIASGMVRGPAATLIAAALLFFAPGAHAQAVYPTTDAAANAFVNALATNDHAAMKHVLGDHYPRFIPTTDIGQDDIYAFLGEWAKGHRIVDDPTPHNGRASAHLEVGDGGWTLPIPLEKVAGGWRFDTPAATDEMLTRRIGRNERSAVLTSQAYVDAQNDYRNLTQHYAQRFISSPGQHDGLYWHTAPGEAESPLGPLAATMQHQITPGEAYHGYHFRILTAQGSHAQGGAQSYLADGVLKNGFALVAWPAEYGKTGVMSFIVNQDGQVYQKDLGPRTASAADAIRSFDPDASWQPAQP</sequence>
<organism evidence="1 2">
    <name type="scientific">Paraburkholderia solisilvae</name>
    <dbReference type="NCBI Taxonomy" id="624376"/>
    <lineage>
        <taxon>Bacteria</taxon>
        <taxon>Pseudomonadati</taxon>
        <taxon>Pseudomonadota</taxon>
        <taxon>Betaproteobacteria</taxon>
        <taxon>Burkholderiales</taxon>
        <taxon>Burkholderiaceae</taxon>
        <taxon>Paraburkholderia</taxon>
    </lineage>
</organism>
<accession>A0A6J5ELQ0</accession>
<reference evidence="1 2" key="1">
    <citation type="submission" date="2020-04" db="EMBL/GenBank/DDBJ databases">
        <authorList>
            <person name="De Canck E."/>
        </authorList>
    </citation>
    <scope>NUCLEOTIDE SEQUENCE [LARGE SCALE GENOMIC DNA]</scope>
    <source>
        <strain evidence="1 2">LMG 29739</strain>
    </source>
</reference>
<dbReference type="InterPro" id="IPR021556">
    <property type="entry name" value="DUF2950"/>
</dbReference>
<gene>
    <name evidence="1" type="ORF">LMG29739_04751</name>
</gene>
<name>A0A6J5ELQ0_9BURK</name>
<keyword evidence="2" id="KW-1185">Reference proteome</keyword>
<evidence type="ECO:0000313" key="1">
    <source>
        <dbReference type="EMBL" id="CAB3766156.1"/>
    </source>
</evidence>
<dbReference type="RefSeq" id="WP_175113793.1">
    <property type="nucleotide sequence ID" value="NZ_CADIKF010000045.1"/>
</dbReference>
<dbReference type="AlphaFoldDB" id="A0A6J5ELQ0"/>
<dbReference type="Pfam" id="PF11453">
    <property type="entry name" value="DUF2950"/>
    <property type="match status" value="1"/>
</dbReference>